<dbReference type="SMART" id="SM00595">
    <property type="entry name" value="MADF"/>
    <property type="match status" value="1"/>
</dbReference>
<evidence type="ECO:0000259" key="5">
    <source>
        <dbReference type="PROSITE" id="PS51029"/>
    </source>
</evidence>
<feature type="compositionally biased region" description="Basic and acidic residues" evidence="4">
    <location>
        <begin position="657"/>
        <end position="667"/>
    </location>
</feature>
<dbReference type="Pfam" id="PF10545">
    <property type="entry name" value="MADF_DNA_bdg"/>
    <property type="match status" value="1"/>
</dbReference>
<reference evidence="8" key="1">
    <citation type="submission" date="2025-08" db="UniProtKB">
        <authorList>
            <consortium name="RefSeq"/>
        </authorList>
    </citation>
    <scope>IDENTIFICATION</scope>
</reference>
<evidence type="ECO:0000256" key="3">
    <source>
        <dbReference type="ARBA" id="ARBA00022833"/>
    </source>
</evidence>
<dbReference type="PaxDb" id="121845-A0A3Q0IHN0"/>
<evidence type="ECO:0000256" key="1">
    <source>
        <dbReference type="ARBA" id="ARBA00022723"/>
    </source>
</evidence>
<sequence>MDGRIQHAMDANQLLVYVRARDPIYNPHLTEYNNLEVVNKLWEEIAEEMEAPVSECKAKWHSLRSSYSRYVRDLKKIPRGSTVKRKKWHLADAMSFLDEFMGPQRSMTSKISMPDNENKYEVDDPNTNPLSQSGDSEDETVPMTDNPMVSVTQERKKRRQSPGAEIVPDEYLQSVQNREEDDPNLLFFKSLLPDVEKLKPRITMDLNFRKEIAQFIEEAEGVLQKVTKSLNWKLEESQETLTVFKSCPINKEHRVPENNMKEHVEKCRLRSQGYSLDDNFLEPLESHLIGHPSVVQIDKYKQQEIFAQALKRNRNLNISTRLREPPLTFDHYLYEFTSDERYILYDYAVQKTSSHHQAQKTLTDVMALGCEIPNVGKNSEGTPQTLKDLLAAERDAKRRRQAYRKKNPDQDRKKSDTETFREVIQSQMEFFFNYKDGSGPETNPNPVESTIEWRHGRRLNVPNNHRQWEVVDEVMPSDIHPHRRHSRDKDDKRSRSDDRRNEYYRREQRHGRDRDKAKYTHSKQSDSEQKEHRKRSHSSRSPDKRRSEYYESSSRRYPNKHRKSRSRSPGRHRSSHYDTGRYRSHEKYRRSRSKSRTRGTVHKSARDGEYYREQIDETASYKQYQSDRYDNHRKHRDRSRSRDLKSKQPYSNYKSNTLEKKSFHEDSTGNTVNLDLVKQEPESPERMNHTDYLELTGKLLPPSARRNSSYSSESSFESTHGKIPKSYSTSKKKKSKKDRKRTRE</sequence>
<dbReference type="AlphaFoldDB" id="A0A3Q0IHN0"/>
<keyword evidence="1" id="KW-0479">Metal-binding</keyword>
<keyword evidence="7" id="KW-1185">Reference proteome</keyword>
<feature type="compositionally biased region" description="Low complexity" evidence="4">
    <location>
        <begin position="708"/>
        <end position="729"/>
    </location>
</feature>
<dbReference type="Proteomes" id="UP000079169">
    <property type="component" value="Unplaced"/>
</dbReference>
<feature type="compositionally biased region" description="Basic residues" evidence="4">
    <location>
        <begin position="586"/>
        <end position="603"/>
    </location>
</feature>
<feature type="compositionally biased region" description="Basic and acidic residues" evidence="4">
    <location>
        <begin position="487"/>
        <end position="531"/>
    </location>
</feature>
<feature type="region of interest" description="Disordered" evidence="4">
    <location>
        <begin position="107"/>
        <end position="173"/>
    </location>
</feature>
<dbReference type="InterPro" id="IPR022776">
    <property type="entry name" value="TRM13/UPF0224_CHHC_Znf_dom"/>
</dbReference>
<gene>
    <name evidence="8" type="primary">LOC103524502</name>
</gene>
<dbReference type="PANTHER" id="PTHR12243:SF67">
    <property type="entry name" value="COREPRESSOR OF PANGOLIN, ISOFORM A-RELATED"/>
    <property type="match status" value="1"/>
</dbReference>
<feature type="compositionally biased region" description="Basic and acidic residues" evidence="4">
    <location>
        <begin position="604"/>
        <end position="615"/>
    </location>
</feature>
<dbReference type="GO" id="GO:0008270">
    <property type="term" value="F:zinc ion binding"/>
    <property type="evidence" value="ECO:0007669"/>
    <property type="project" value="UniProtKB-KW"/>
</dbReference>
<feature type="domain" description="MADF" evidence="5">
    <location>
        <begin position="13"/>
        <end position="102"/>
    </location>
</feature>
<feature type="region of interest" description="Disordered" evidence="4">
    <location>
        <begin position="472"/>
        <end position="744"/>
    </location>
</feature>
<evidence type="ECO:0000256" key="2">
    <source>
        <dbReference type="ARBA" id="ARBA00022771"/>
    </source>
</evidence>
<feature type="compositionally biased region" description="Basic and acidic residues" evidence="4">
    <location>
        <begin position="575"/>
        <end position="585"/>
    </location>
</feature>
<dbReference type="GeneID" id="103524502"/>
<feature type="compositionally biased region" description="Basic residues" evidence="4">
    <location>
        <begin position="730"/>
        <end position="744"/>
    </location>
</feature>
<evidence type="ECO:0000256" key="4">
    <source>
        <dbReference type="SAM" id="MobiDB-lite"/>
    </source>
</evidence>
<feature type="compositionally biased region" description="Basic and acidic residues" evidence="4">
    <location>
        <begin position="677"/>
        <end position="692"/>
    </location>
</feature>
<feature type="compositionally biased region" description="Polar residues" evidence="4">
    <location>
        <begin position="125"/>
        <end position="134"/>
    </location>
</feature>
<feature type="compositionally biased region" description="Basic and acidic residues" evidence="4">
    <location>
        <begin position="406"/>
        <end position="418"/>
    </location>
</feature>
<dbReference type="InterPro" id="IPR006578">
    <property type="entry name" value="MADF-dom"/>
</dbReference>
<dbReference type="Pfam" id="PF05253">
    <property type="entry name" value="zf-U11-48K"/>
    <property type="match status" value="1"/>
</dbReference>
<dbReference type="GO" id="GO:0006357">
    <property type="term" value="P:regulation of transcription by RNA polymerase II"/>
    <property type="evidence" value="ECO:0007669"/>
    <property type="project" value="TreeGrafter"/>
</dbReference>
<organism evidence="7 8">
    <name type="scientific">Diaphorina citri</name>
    <name type="common">Asian citrus psyllid</name>
    <dbReference type="NCBI Taxonomy" id="121845"/>
    <lineage>
        <taxon>Eukaryota</taxon>
        <taxon>Metazoa</taxon>
        <taxon>Ecdysozoa</taxon>
        <taxon>Arthropoda</taxon>
        <taxon>Hexapoda</taxon>
        <taxon>Insecta</taxon>
        <taxon>Pterygota</taxon>
        <taxon>Neoptera</taxon>
        <taxon>Paraneoptera</taxon>
        <taxon>Hemiptera</taxon>
        <taxon>Sternorrhyncha</taxon>
        <taxon>Psylloidea</taxon>
        <taxon>Psyllidae</taxon>
        <taxon>Diaphorininae</taxon>
        <taxon>Diaphorina</taxon>
    </lineage>
</organism>
<dbReference type="GO" id="GO:0005667">
    <property type="term" value="C:transcription regulator complex"/>
    <property type="evidence" value="ECO:0007669"/>
    <property type="project" value="TreeGrafter"/>
</dbReference>
<protein>
    <submittedName>
        <fullName evidence="8">Uncharacterized protein LOC103524502 isoform X1</fullName>
    </submittedName>
</protein>
<keyword evidence="2" id="KW-0863">Zinc-finger</keyword>
<feature type="compositionally biased region" description="Basic residues" evidence="4">
    <location>
        <begin position="557"/>
        <end position="574"/>
    </location>
</feature>
<accession>A0A3Q0IHN0</accession>
<name>A0A3Q0IHN0_DIACI</name>
<dbReference type="PROSITE" id="PS51800">
    <property type="entry name" value="ZF_CHHC_U11_48K"/>
    <property type="match status" value="1"/>
</dbReference>
<proteinExistence type="predicted"/>
<dbReference type="GO" id="GO:0005634">
    <property type="term" value="C:nucleus"/>
    <property type="evidence" value="ECO:0007669"/>
    <property type="project" value="TreeGrafter"/>
</dbReference>
<feature type="region of interest" description="Disordered" evidence="4">
    <location>
        <begin position="396"/>
        <end position="418"/>
    </location>
</feature>
<evidence type="ECO:0000259" key="6">
    <source>
        <dbReference type="PROSITE" id="PS51800"/>
    </source>
</evidence>
<feature type="domain" description="CHHC U11-48K-type" evidence="6">
    <location>
        <begin position="244"/>
        <end position="271"/>
    </location>
</feature>
<keyword evidence="3" id="KW-0862">Zinc</keyword>
<dbReference type="PANTHER" id="PTHR12243">
    <property type="entry name" value="MADF DOMAIN TRANSCRIPTION FACTOR"/>
    <property type="match status" value="1"/>
</dbReference>
<dbReference type="InterPro" id="IPR039353">
    <property type="entry name" value="TF_Adf1"/>
</dbReference>
<dbReference type="PROSITE" id="PS51029">
    <property type="entry name" value="MADF"/>
    <property type="match status" value="1"/>
</dbReference>
<dbReference type="RefSeq" id="XP_026675701.1">
    <property type="nucleotide sequence ID" value="XM_026819900.1"/>
</dbReference>
<evidence type="ECO:0000313" key="7">
    <source>
        <dbReference type="Proteomes" id="UP000079169"/>
    </source>
</evidence>
<feature type="compositionally biased region" description="Basic and acidic residues" evidence="4">
    <location>
        <begin position="540"/>
        <end position="549"/>
    </location>
</feature>
<evidence type="ECO:0000313" key="8">
    <source>
        <dbReference type="RefSeq" id="XP_026675701.1"/>
    </source>
</evidence>